<comment type="subcellular location">
    <subcellularLocation>
        <location evidence="1">Membrane</location>
    </subcellularLocation>
</comment>
<keyword evidence="5" id="KW-1185">Reference proteome</keyword>
<dbReference type="EMBL" id="CASHTH010003003">
    <property type="protein sequence ID" value="CAI8038612.1"/>
    <property type="molecule type" value="Genomic_DNA"/>
</dbReference>
<evidence type="ECO:0000256" key="2">
    <source>
        <dbReference type="ARBA" id="ARBA00023136"/>
    </source>
</evidence>
<keyword evidence="3" id="KW-0812">Transmembrane</keyword>
<evidence type="ECO:0000313" key="5">
    <source>
        <dbReference type="Proteomes" id="UP001174909"/>
    </source>
</evidence>
<gene>
    <name evidence="4" type="ORF">GBAR_LOCUS21535</name>
</gene>
<keyword evidence="3" id="KW-1133">Transmembrane helix</keyword>
<dbReference type="AlphaFoldDB" id="A0AA35T006"/>
<name>A0AA35T006_GEOBA</name>
<evidence type="ECO:0000313" key="4">
    <source>
        <dbReference type="EMBL" id="CAI8038612.1"/>
    </source>
</evidence>
<dbReference type="GO" id="GO:0005886">
    <property type="term" value="C:plasma membrane"/>
    <property type="evidence" value="ECO:0007669"/>
    <property type="project" value="InterPro"/>
</dbReference>
<sequence>MQTDPYTGAVPDTGLAVEAATERSAWRSHRTRLLILAGVIGLAVAYMVYAAFPGNTLYFVTVTEFMDDRSLHDGQTLRVAGGLAPDTFRREDGSTLSHFRLGDKQADVPGIAPGSPQVEASYVGVLPDLFFNPHSEIILEGHYDGHEQVFATDNILVKCPSKYQSMQSENPDLMPGAAAPAPSY</sequence>
<keyword evidence="2 3" id="KW-0472">Membrane</keyword>
<dbReference type="GO" id="GO:0017004">
    <property type="term" value="P:cytochrome complex assembly"/>
    <property type="evidence" value="ECO:0007669"/>
    <property type="project" value="InterPro"/>
</dbReference>
<accession>A0AA35T006</accession>
<feature type="transmembrane region" description="Helical" evidence="3">
    <location>
        <begin position="33"/>
        <end position="52"/>
    </location>
</feature>
<dbReference type="Gene3D" id="2.40.50.140">
    <property type="entry name" value="Nucleic acid-binding proteins"/>
    <property type="match status" value="1"/>
</dbReference>
<dbReference type="InterPro" id="IPR036127">
    <property type="entry name" value="CcmE-like_sf"/>
</dbReference>
<organism evidence="4 5">
    <name type="scientific">Geodia barretti</name>
    <name type="common">Barrett's horny sponge</name>
    <dbReference type="NCBI Taxonomy" id="519541"/>
    <lineage>
        <taxon>Eukaryota</taxon>
        <taxon>Metazoa</taxon>
        <taxon>Porifera</taxon>
        <taxon>Demospongiae</taxon>
        <taxon>Heteroscleromorpha</taxon>
        <taxon>Tetractinellida</taxon>
        <taxon>Astrophorina</taxon>
        <taxon>Geodiidae</taxon>
        <taxon>Geodia</taxon>
    </lineage>
</organism>
<comment type="caution">
    <text evidence="4">The sequence shown here is derived from an EMBL/GenBank/DDBJ whole genome shotgun (WGS) entry which is preliminary data.</text>
</comment>
<dbReference type="SUPFAM" id="SSF82093">
    <property type="entry name" value="Heme chaperone CcmE"/>
    <property type="match status" value="1"/>
</dbReference>
<dbReference type="InterPro" id="IPR004329">
    <property type="entry name" value="CcmE"/>
</dbReference>
<evidence type="ECO:0000256" key="3">
    <source>
        <dbReference type="SAM" id="Phobius"/>
    </source>
</evidence>
<protein>
    <submittedName>
        <fullName evidence="4">Cytochrome c-type biogenesis protein CcmE</fullName>
    </submittedName>
</protein>
<dbReference type="InterPro" id="IPR012340">
    <property type="entry name" value="NA-bd_OB-fold"/>
</dbReference>
<proteinExistence type="predicted"/>
<evidence type="ECO:0000256" key="1">
    <source>
        <dbReference type="ARBA" id="ARBA00004370"/>
    </source>
</evidence>
<dbReference type="Proteomes" id="UP001174909">
    <property type="component" value="Unassembled WGS sequence"/>
</dbReference>
<dbReference type="GO" id="GO:0020037">
    <property type="term" value="F:heme binding"/>
    <property type="evidence" value="ECO:0007669"/>
    <property type="project" value="InterPro"/>
</dbReference>
<dbReference type="Pfam" id="PF03100">
    <property type="entry name" value="CcmE"/>
    <property type="match status" value="1"/>
</dbReference>
<dbReference type="GO" id="GO:0017003">
    <property type="term" value="P:protein-heme linkage"/>
    <property type="evidence" value="ECO:0007669"/>
    <property type="project" value="InterPro"/>
</dbReference>
<reference evidence="4" key="1">
    <citation type="submission" date="2023-03" db="EMBL/GenBank/DDBJ databases">
        <authorList>
            <person name="Steffen K."/>
            <person name="Cardenas P."/>
        </authorList>
    </citation>
    <scope>NUCLEOTIDE SEQUENCE</scope>
</reference>